<keyword evidence="1" id="KW-1133">Transmembrane helix</keyword>
<dbReference type="KEGG" id="ppsc:EHS13_05985"/>
<dbReference type="EMBL" id="CP034235">
    <property type="protein sequence ID" value="QGQ94485.1"/>
    <property type="molecule type" value="Genomic_DNA"/>
</dbReference>
<organism evidence="2 3">
    <name type="scientific">Paenibacillus psychroresistens</name>
    <dbReference type="NCBI Taxonomy" id="1778678"/>
    <lineage>
        <taxon>Bacteria</taxon>
        <taxon>Bacillati</taxon>
        <taxon>Bacillota</taxon>
        <taxon>Bacilli</taxon>
        <taxon>Bacillales</taxon>
        <taxon>Paenibacillaceae</taxon>
        <taxon>Paenibacillus</taxon>
    </lineage>
</organism>
<evidence type="ECO:0000313" key="3">
    <source>
        <dbReference type="Proteomes" id="UP000426246"/>
    </source>
</evidence>
<dbReference type="AlphaFoldDB" id="A0A6B8RFX7"/>
<dbReference type="OrthoDB" id="2602337at2"/>
<evidence type="ECO:0000313" key="2">
    <source>
        <dbReference type="EMBL" id="QGQ94485.1"/>
    </source>
</evidence>
<name>A0A6B8RFX7_9BACL</name>
<evidence type="ECO:0000256" key="1">
    <source>
        <dbReference type="SAM" id="Phobius"/>
    </source>
</evidence>
<sequence length="203" mass="22143">MAFITSSFRVVVKLMSKLRKVIASGLEDSHGGAHVYIFGLLAIGGILIIFIISLNIALEYTNKNHSKPLVDIATHAAALDFDLNEAAQGRITWDPVKGTASFYSYLRKNLSLDSNNYPLPGSYLTAAPIVHYLGLVSNSSYPFIYSKNVTLHPSSTQQVVRKIQATLYGPSVVAIVEVQQKMNGQATGEPIVISSISSIRNRF</sequence>
<keyword evidence="1" id="KW-0812">Transmembrane</keyword>
<accession>A0A6B8RFX7</accession>
<protein>
    <submittedName>
        <fullName evidence="2">Uncharacterized protein</fullName>
    </submittedName>
</protein>
<gene>
    <name evidence="2" type="ORF">EHS13_05985</name>
</gene>
<keyword evidence="3" id="KW-1185">Reference proteome</keyword>
<proteinExistence type="predicted"/>
<dbReference type="Proteomes" id="UP000426246">
    <property type="component" value="Chromosome"/>
</dbReference>
<reference evidence="3" key="1">
    <citation type="submission" date="2018-11" db="EMBL/GenBank/DDBJ databases">
        <title>Complete genome sequence of Paenibacillus sp. ML311-T8.</title>
        <authorList>
            <person name="Nam Y.-D."/>
            <person name="Kang J."/>
            <person name="Chung W.-H."/>
            <person name="Park Y.S."/>
        </authorList>
    </citation>
    <scope>NUCLEOTIDE SEQUENCE [LARGE SCALE GENOMIC DNA]</scope>
    <source>
        <strain evidence="3">ML311-T8</strain>
    </source>
</reference>
<feature type="transmembrane region" description="Helical" evidence="1">
    <location>
        <begin position="35"/>
        <end position="58"/>
    </location>
</feature>
<keyword evidence="1" id="KW-0472">Membrane</keyword>